<dbReference type="InterPro" id="IPR000571">
    <property type="entry name" value="Znf_CCCH"/>
</dbReference>
<dbReference type="Pfam" id="PF25540">
    <property type="entry name" value="DUF7923"/>
    <property type="match status" value="1"/>
</dbReference>
<dbReference type="Gene3D" id="4.10.1000.10">
    <property type="entry name" value="Zinc finger, CCCH-type"/>
    <property type="match status" value="1"/>
</dbReference>
<feature type="region of interest" description="Disordered" evidence="5">
    <location>
        <begin position="993"/>
        <end position="1020"/>
    </location>
</feature>
<dbReference type="CDD" id="cd15886">
    <property type="entry name" value="SNARE_SEC9N"/>
    <property type="match status" value="1"/>
</dbReference>
<dbReference type="PANTHER" id="PTHR14140:SF27">
    <property type="entry name" value="OS04G0289800 PROTEIN"/>
    <property type="match status" value="1"/>
</dbReference>
<feature type="region of interest" description="Disordered" evidence="5">
    <location>
        <begin position="112"/>
        <end position="149"/>
    </location>
</feature>
<dbReference type="AlphaFoldDB" id="A0A8H6SY74"/>
<feature type="zinc finger region" description="C3H1-type" evidence="3">
    <location>
        <begin position="694"/>
        <end position="721"/>
    </location>
</feature>
<dbReference type="GO" id="GO:0005634">
    <property type="term" value="C:nucleus"/>
    <property type="evidence" value="ECO:0007669"/>
    <property type="project" value="UniProtKB-SubCell"/>
</dbReference>
<dbReference type="GO" id="GO:0061630">
    <property type="term" value="F:ubiquitin protein ligase activity"/>
    <property type="evidence" value="ECO:0007669"/>
    <property type="project" value="TreeGrafter"/>
</dbReference>
<evidence type="ECO:0000256" key="4">
    <source>
        <dbReference type="SAM" id="Coils"/>
    </source>
</evidence>
<comment type="caution">
    <text evidence="9">The sequence shown here is derived from an EMBL/GenBank/DDBJ whole genome shotgun (WGS) entry which is preliminary data.</text>
</comment>
<dbReference type="SUPFAM" id="SSF58038">
    <property type="entry name" value="SNARE fusion complex"/>
    <property type="match status" value="2"/>
</dbReference>
<dbReference type="PROSITE" id="PS51015">
    <property type="entry name" value="YDG"/>
    <property type="match status" value="1"/>
</dbReference>
<evidence type="ECO:0000256" key="5">
    <source>
        <dbReference type="SAM" id="MobiDB-lite"/>
    </source>
</evidence>
<dbReference type="InterPro" id="IPR045134">
    <property type="entry name" value="UHRF1/2-like"/>
</dbReference>
<evidence type="ECO:0000259" key="7">
    <source>
        <dbReference type="PROSITE" id="PS50192"/>
    </source>
</evidence>
<feature type="compositionally biased region" description="Polar residues" evidence="5">
    <location>
        <begin position="10"/>
        <end position="36"/>
    </location>
</feature>
<dbReference type="InterPro" id="IPR003105">
    <property type="entry name" value="SRA_YDG"/>
</dbReference>
<keyword evidence="3" id="KW-0862">Zinc</keyword>
<dbReference type="GO" id="GO:0016567">
    <property type="term" value="P:protein ubiquitination"/>
    <property type="evidence" value="ECO:0007669"/>
    <property type="project" value="TreeGrafter"/>
</dbReference>
<feature type="compositionally biased region" description="Basic and acidic residues" evidence="5">
    <location>
        <begin position="50"/>
        <end position="74"/>
    </location>
</feature>
<keyword evidence="4" id="KW-0175">Coiled coil</keyword>
<feature type="compositionally biased region" description="Polar residues" evidence="5">
    <location>
        <begin position="1001"/>
        <end position="1020"/>
    </location>
</feature>
<dbReference type="SUPFAM" id="SSF88697">
    <property type="entry name" value="PUA domain-like"/>
    <property type="match status" value="1"/>
</dbReference>
<feature type="region of interest" description="Disordered" evidence="5">
    <location>
        <begin position="247"/>
        <end position="310"/>
    </location>
</feature>
<accession>A0A8H6SY74</accession>
<dbReference type="Gene3D" id="2.30.280.10">
    <property type="entry name" value="SRA-YDG"/>
    <property type="match status" value="1"/>
</dbReference>
<evidence type="ECO:0000313" key="10">
    <source>
        <dbReference type="Proteomes" id="UP000636479"/>
    </source>
</evidence>
<feature type="domain" description="C3H1-type" evidence="6">
    <location>
        <begin position="694"/>
        <end position="721"/>
    </location>
</feature>
<evidence type="ECO:0000256" key="2">
    <source>
        <dbReference type="PROSITE-ProRule" id="PRU00358"/>
    </source>
</evidence>
<dbReference type="CDD" id="cd15857">
    <property type="entry name" value="SNARE_SEC9C"/>
    <property type="match status" value="1"/>
</dbReference>
<feature type="region of interest" description="Disordered" evidence="5">
    <location>
        <begin position="909"/>
        <end position="931"/>
    </location>
</feature>
<dbReference type="InterPro" id="IPR000727">
    <property type="entry name" value="T_SNARE_dom"/>
</dbReference>
<dbReference type="InterPro" id="IPR057683">
    <property type="entry name" value="DUF7923"/>
</dbReference>
<feature type="region of interest" description="Disordered" evidence="5">
    <location>
        <begin position="1090"/>
        <end position="1116"/>
    </location>
</feature>
<protein>
    <submittedName>
        <fullName evidence="9">Protein transport protein</fullName>
    </submittedName>
</protein>
<dbReference type="GO" id="GO:0008270">
    <property type="term" value="F:zinc ion binding"/>
    <property type="evidence" value="ECO:0007669"/>
    <property type="project" value="UniProtKB-KW"/>
</dbReference>
<dbReference type="EMBL" id="JACAZF010000004">
    <property type="protein sequence ID" value="KAF7306952.1"/>
    <property type="molecule type" value="Genomic_DNA"/>
</dbReference>
<dbReference type="Pfam" id="PF02182">
    <property type="entry name" value="SAD_SRA"/>
    <property type="match status" value="1"/>
</dbReference>
<dbReference type="OrthoDB" id="18679at2759"/>
<feature type="coiled-coil region" evidence="4">
    <location>
        <begin position="394"/>
        <end position="428"/>
    </location>
</feature>
<feature type="region of interest" description="Disordered" evidence="5">
    <location>
        <begin position="1"/>
        <end position="98"/>
    </location>
</feature>
<dbReference type="SMART" id="SM00397">
    <property type="entry name" value="t_SNARE"/>
    <property type="match status" value="2"/>
</dbReference>
<evidence type="ECO:0000256" key="1">
    <source>
        <dbReference type="ARBA" id="ARBA00023242"/>
    </source>
</evidence>
<keyword evidence="10" id="KW-1185">Reference proteome</keyword>
<keyword evidence="3" id="KW-0479">Metal-binding</keyword>
<dbReference type="RefSeq" id="XP_037221971.1">
    <property type="nucleotide sequence ID" value="XM_037361679.1"/>
</dbReference>
<gene>
    <name evidence="9" type="ORF">MIND_00488000</name>
</gene>
<feature type="compositionally biased region" description="Basic and acidic residues" evidence="5">
    <location>
        <begin position="863"/>
        <end position="874"/>
    </location>
</feature>
<feature type="domain" description="YDG" evidence="8">
    <location>
        <begin position="935"/>
        <end position="1085"/>
    </location>
</feature>
<feature type="domain" description="T-SNARE coiled-coil homology" evidence="7">
    <location>
        <begin position="320"/>
        <end position="382"/>
    </location>
</feature>
<feature type="compositionally biased region" description="Pro residues" evidence="5">
    <location>
        <begin position="661"/>
        <end position="674"/>
    </location>
</feature>
<evidence type="ECO:0000256" key="3">
    <source>
        <dbReference type="PROSITE-ProRule" id="PRU00723"/>
    </source>
</evidence>
<dbReference type="GeneID" id="59344195"/>
<evidence type="ECO:0000259" key="6">
    <source>
        <dbReference type="PROSITE" id="PS50103"/>
    </source>
</evidence>
<feature type="region of interest" description="Disordered" evidence="5">
    <location>
        <begin position="854"/>
        <end position="891"/>
    </location>
</feature>
<dbReference type="SMART" id="SM00466">
    <property type="entry name" value="SRA"/>
    <property type="match status" value="1"/>
</dbReference>
<dbReference type="PROSITE" id="PS50192">
    <property type="entry name" value="T_SNARE"/>
    <property type="match status" value="1"/>
</dbReference>
<keyword evidence="1 2" id="KW-0539">Nucleus</keyword>
<feature type="compositionally biased region" description="Acidic residues" evidence="5">
    <location>
        <begin position="1107"/>
        <end position="1116"/>
    </location>
</feature>
<dbReference type="PANTHER" id="PTHR14140">
    <property type="entry name" value="E3 UBIQUITIN-PROTEIN LIGASE UHRF-RELATED"/>
    <property type="match status" value="1"/>
</dbReference>
<feature type="compositionally biased region" description="Basic and acidic residues" evidence="5">
    <location>
        <begin position="920"/>
        <end position="931"/>
    </location>
</feature>
<evidence type="ECO:0000259" key="8">
    <source>
        <dbReference type="PROSITE" id="PS51015"/>
    </source>
</evidence>
<dbReference type="GO" id="GO:0044027">
    <property type="term" value="P:negative regulation of gene expression via chromosomal CpG island methylation"/>
    <property type="evidence" value="ECO:0007669"/>
    <property type="project" value="TreeGrafter"/>
</dbReference>
<feature type="compositionally biased region" description="Basic and acidic residues" evidence="5">
    <location>
        <begin position="128"/>
        <end position="137"/>
    </location>
</feature>
<sequence>MSFFRRKDNNQSMIPPTQDGNSTSPRPARGSANTYVRSRDGDSFGTDSYSSDKTKVDYNDRKTNYGDNDRKADYGDSGANYRDKYNRNNGVGDVYSRGGATLDEDRAALFSGYNAEKRTGAGSGRFFDGPKLDREPAPGEENEEDVEGIKKQTRYVKQESANSTRNALRLAREAEETARNTLNRLGSQSERLANTERHLDISKGHSQKADDRTDELNQLNRSIFRPVIVFNKDGKRAAQEAKVNARYEEERASREQAAMETRESHNRIGRAQTYGRDDEEGRDELMGGGGGRSRFRTDAQNNARKEQRKRYQFEATASDDEIEDEIDDNLDEIGDAAKRLKALGLAMGQELDTQIQRIDRIDQKTVNLDNRINRNTERLKKVKESLVEAQTTLFKQSTDENASLLKRITELERELSVWKHALTKADEEQATLKGTITKLEQVVGSIHSDNFLLLCLIDGDGNIFSEELLTQGHNGGRQAAMRLKQGITDYARGVDPQFSRATVWLTVFCNLTGLTETLTSQNQLCTREQFAAFVSGFNQSAPLFSMVDVGQGKEAADTKIKEYLRIFSPFAQAPLVFFGGSHDNGYTAAVASLENEGLLHKLVVLRGYKDDIARELKKFQLQELNIDGVFMEHKIPTYIFPRKPLTVVPPTASLPEYTSPYPRPASPRKGPPMTPTATESKTPRYLIPGIPLHKQSPTPCTFYYLAQCRQGTRCTFGHDYILTPDNLAELRDYAKKAPCPVLNRNQMCQAGDTCLFGHVCPRGESCNYHQRNGVAFVRRLLAPSIFPSPGAFQDVSRQLTRKKQTPMVSAYEKQRLANIERNKALLISLGLDKPIFEPTEVKRVENVKTTKKRKAVEQLEPDSDAKPKVARTEEASVSAGPLRRSARNSGKTIDYKSEKLVSSPVSLSASRISDNCGPQGREEGAKRLHDPKTYGSIPGVAVGTWWDMRSACSADAIHAPYVAGIAPGKQGAYSVALSGGYADDVDYGSTYTGSGGRDLKGTQSNPKNLRTAPQSSDQSFDNTFNRALKVSCETKKPVRVIRGFKLKSPYAPYEGYRYDGLYCVEKAWLEKGMEGFMVCKFAFKRLAHQPPLPRRAKDDDGPNPQTEESEAVDEDE</sequence>
<dbReference type="PROSITE" id="PS50103">
    <property type="entry name" value="ZF_C3H1"/>
    <property type="match status" value="1"/>
</dbReference>
<dbReference type="InterPro" id="IPR036987">
    <property type="entry name" value="SRA-YDG_sf"/>
</dbReference>
<name>A0A8H6SY74_9AGAR</name>
<dbReference type="InterPro" id="IPR015947">
    <property type="entry name" value="PUA-like_sf"/>
</dbReference>
<keyword evidence="3" id="KW-0863">Zinc-finger</keyword>
<organism evidence="9 10">
    <name type="scientific">Mycena indigotica</name>
    <dbReference type="NCBI Taxonomy" id="2126181"/>
    <lineage>
        <taxon>Eukaryota</taxon>
        <taxon>Fungi</taxon>
        <taxon>Dikarya</taxon>
        <taxon>Basidiomycota</taxon>
        <taxon>Agaricomycotina</taxon>
        <taxon>Agaricomycetes</taxon>
        <taxon>Agaricomycetidae</taxon>
        <taxon>Agaricales</taxon>
        <taxon>Marasmiineae</taxon>
        <taxon>Mycenaceae</taxon>
        <taxon>Mycena</taxon>
    </lineage>
</organism>
<dbReference type="Proteomes" id="UP000636479">
    <property type="component" value="Unassembled WGS sequence"/>
</dbReference>
<dbReference type="Gene3D" id="1.20.5.110">
    <property type="match status" value="2"/>
</dbReference>
<reference evidence="9" key="1">
    <citation type="submission" date="2020-05" db="EMBL/GenBank/DDBJ databases">
        <title>Mycena genomes resolve the evolution of fungal bioluminescence.</title>
        <authorList>
            <person name="Tsai I.J."/>
        </authorList>
    </citation>
    <scope>NUCLEOTIDE SEQUENCE</scope>
    <source>
        <strain evidence="9">171206Taipei</strain>
    </source>
</reference>
<evidence type="ECO:0000313" key="9">
    <source>
        <dbReference type="EMBL" id="KAF7306952.1"/>
    </source>
</evidence>
<feature type="region of interest" description="Disordered" evidence="5">
    <location>
        <begin position="656"/>
        <end position="681"/>
    </location>
</feature>
<comment type="subcellular location">
    <subcellularLocation>
        <location evidence="2">Nucleus</location>
    </subcellularLocation>
</comment>
<proteinExistence type="predicted"/>